<protein>
    <recommendedName>
        <fullName evidence="1">Xylose isomerase-like TIM barrel domain-containing protein</fullName>
    </recommendedName>
</protein>
<dbReference type="Proteomes" id="UP000077134">
    <property type="component" value="Unassembled WGS sequence"/>
</dbReference>
<sequence>MRLGTSTNIVYIRPNGTRLPLEDTLRLGSEAGFKELDFNSYDWSLEGAKLLDDDWEAWIHSVAEKAEAYGVKLSQAHAYSYDFLRPNLTTEQIVMHERLVDRSLKCAYILGSKVVVTHLSTQLDTPRPREASKAANHEYFKKYLERTRKFNYDISIENQWDVDIAPKRKYGTSAEELVEFITLLNEPRIGICWDFEHGDLMQADQPQEIRYIGKLLKATHVSDHYGWKHPHIMPLFGQINWKPIMKALRDINYQGVFSFEAHNYTNKLPDEVLGTALRLSYEIGSYLVGLATSEE</sequence>
<dbReference type="Pfam" id="PF01261">
    <property type="entry name" value="AP_endonuc_2"/>
    <property type="match status" value="1"/>
</dbReference>
<dbReference type="RefSeq" id="WP_068660809.1">
    <property type="nucleotide sequence ID" value="NZ_CP017770.1"/>
</dbReference>
<dbReference type="KEGG" id="pcx:LPB68_12180"/>
<accession>A0A167BF08</accession>
<feature type="domain" description="Xylose isomerase-like TIM barrel" evidence="1">
    <location>
        <begin position="56"/>
        <end position="271"/>
    </location>
</feature>
<evidence type="ECO:0000313" key="2">
    <source>
        <dbReference type="EMBL" id="OAB72014.1"/>
    </source>
</evidence>
<dbReference type="OrthoDB" id="110795at2"/>
<evidence type="ECO:0000259" key="1">
    <source>
        <dbReference type="Pfam" id="PF01261"/>
    </source>
</evidence>
<dbReference type="SUPFAM" id="SSF51658">
    <property type="entry name" value="Xylose isomerase-like"/>
    <property type="match status" value="1"/>
</dbReference>
<keyword evidence="3" id="KW-1185">Reference proteome</keyword>
<dbReference type="InterPro" id="IPR013022">
    <property type="entry name" value="Xyl_isomerase-like_TIM-brl"/>
</dbReference>
<name>A0A167BF08_9BACL</name>
<dbReference type="Gene3D" id="3.20.20.150">
    <property type="entry name" value="Divalent-metal-dependent TIM barrel enzymes"/>
    <property type="match status" value="1"/>
</dbReference>
<dbReference type="InterPro" id="IPR036237">
    <property type="entry name" value="Xyl_isomerase-like_sf"/>
</dbReference>
<comment type="caution">
    <text evidence="2">The sequence shown here is derived from an EMBL/GenBank/DDBJ whole genome shotgun (WGS) entry which is preliminary data.</text>
</comment>
<dbReference type="EMBL" id="LSFN01000036">
    <property type="protein sequence ID" value="OAB72014.1"/>
    <property type="molecule type" value="Genomic_DNA"/>
</dbReference>
<proteinExistence type="predicted"/>
<dbReference type="InterPro" id="IPR050312">
    <property type="entry name" value="IolE/XylAMocC-like"/>
</dbReference>
<organism evidence="2 3">
    <name type="scientific">Paenibacillus crassostreae</name>
    <dbReference type="NCBI Taxonomy" id="1763538"/>
    <lineage>
        <taxon>Bacteria</taxon>
        <taxon>Bacillati</taxon>
        <taxon>Bacillota</taxon>
        <taxon>Bacilli</taxon>
        <taxon>Bacillales</taxon>
        <taxon>Paenibacillaceae</taxon>
        <taxon>Paenibacillus</taxon>
    </lineage>
</organism>
<reference evidence="2 3" key="1">
    <citation type="submission" date="2016-02" db="EMBL/GenBank/DDBJ databases">
        <title>Paenibacillus sp. LPB0068, isolated from Crassostrea gigas.</title>
        <authorList>
            <person name="Shin S.-K."/>
            <person name="Yi H."/>
        </authorList>
    </citation>
    <scope>NUCLEOTIDE SEQUENCE [LARGE SCALE GENOMIC DNA]</scope>
    <source>
        <strain evidence="2 3">LPB0068</strain>
    </source>
</reference>
<dbReference type="STRING" id="1763538.LPB68_12180"/>
<dbReference type="PANTHER" id="PTHR12110">
    <property type="entry name" value="HYDROXYPYRUVATE ISOMERASE"/>
    <property type="match status" value="1"/>
</dbReference>
<dbReference type="AlphaFoldDB" id="A0A167BF08"/>
<gene>
    <name evidence="2" type="ORF">PNBC_18715</name>
</gene>
<evidence type="ECO:0000313" key="3">
    <source>
        <dbReference type="Proteomes" id="UP000077134"/>
    </source>
</evidence>